<organism evidence="1 2">
    <name type="scientific">Pleuronectes platessa</name>
    <name type="common">European plaice</name>
    <dbReference type="NCBI Taxonomy" id="8262"/>
    <lineage>
        <taxon>Eukaryota</taxon>
        <taxon>Metazoa</taxon>
        <taxon>Chordata</taxon>
        <taxon>Craniata</taxon>
        <taxon>Vertebrata</taxon>
        <taxon>Euteleostomi</taxon>
        <taxon>Actinopterygii</taxon>
        <taxon>Neopterygii</taxon>
        <taxon>Teleostei</taxon>
        <taxon>Neoteleostei</taxon>
        <taxon>Acanthomorphata</taxon>
        <taxon>Carangaria</taxon>
        <taxon>Pleuronectiformes</taxon>
        <taxon>Pleuronectoidei</taxon>
        <taxon>Pleuronectidae</taxon>
        <taxon>Pleuronectes</taxon>
    </lineage>
</organism>
<dbReference type="Proteomes" id="UP001153269">
    <property type="component" value="Unassembled WGS sequence"/>
</dbReference>
<evidence type="ECO:0000313" key="2">
    <source>
        <dbReference type="Proteomes" id="UP001153269"/>
    </source>
</evidence>
<keyword evidence="2" id="KW-1185">Reference proteome</keyword>
<proteinExistence type="predicted"/>
<dbReference type="AlphaFoldDB" id="A0A9N7VXG7"/>
<protein>
    <submittedName>
        <fullName evidence="1">Uncharacterized protein</fullName>
    </submittedName>
</protein>
<comment type="caution">
    <text evidence="1">The sequence shown here is derived from an EMBL/GenBank/DDBJ whole genome shotgun (WGS) entry which is preliminary data.</text>
</comment>
<reference evidence="1" key="1">
    <citation type="submission" date="2020-03" db="EMBL/GenBank/DDBJ databases">
        <authorList>
            <person name="Weist P."/>
        </authorList>
    </citation>
    <scope>NUCLEOTIDE SEQUENCE</scope>
</reference>
<gene>
    <name evidence="1" type="ORF">PLEPLA_LOCUS44790</name>
</gene>
<dbReference type="EMBL" id="CADEAL010004321">
    <property type="protein sequence ID" value="CAB1456987.1"/>
    <property type="molecule type" value="Genomic_DNA"/>
</dbReference>
<evidence type="ECO:0000313" key="1">
    <source>
        <dbReference type="EMBL" id="CAB1456987.1"/>
    </source>
</evidence>
<name>A0A9N7VXG7_PLEPL</name>
<sequence length="148" mass="16395">MKEKLLLVMCHCHQSNPSINYSTVRLRSLFSSSSSSSSSCLRRWGSIVWLRSVPDSSSIRVSGVRTGYRASVSVGIRVHTAAWSAPDPGTKPGRPQPFSPRLISYLFGYLERGLTMSVREKGILTKDSVSLLPCFYFVEDSAAMMDVK</sequence>
<accession>A0A9N7VXG7</accession>